<proteinExistence type="inferred from homology"/>
<evidence type="ECO:0000256" key="4">
    <source>
        <dbReference type="ARBA" id="ARBA00022692"/>
    </source>
</evidence>
<dbReference type="NCBIfam" id="TIGR00374">
    <property type="entry name" value="flippase-like domain"/>
    <property type="match status" value="1"/>
</dbReference>
<feature type="transmembrane region" description="Helical" evidence="7">
    <location>
        <begin position="311"/>
        <end position="329"/>
    </location>
</feature>
<dbReference type="Pfam" id="PF03706">
    <property type="entry name" value="LPG_synthase_TM"/>
    <property type="match status" value="1"/>
</dbReference>
<dbReference type="EMBL" id="NEXJ01000084">
    <property type="protein sequence ID" value="PSN90394.1"/>
    <property type="molecule type" value="Genomic_DNA"/>
</dbReference>
<sequence>MVRARSLAGPLIGILGLSLIILYTNPVVVLSKVKHLNPLLIVLAAATEVLGGVLYTLAWYLILKPSGINVSFRRAYLITMGSLFLIYTTPSGVAAEAVRINMTRKHAVDYGGPTASVIIHRVLYALGFVSVASFATFVVYSAFSTSPFVKTAFYAIVSTLILISVALALSIYAKWLKGLVKRVLIKLSPVIKKLSKRDVDLSEVDRAFDSFTLAMRRIKRSPVRLLTSYAVIALRWILVSVVALLVMYSLGYYGLSIWGIMIVMMIAELVSTTPIGIPGMLGVLDAVIIASYVALGVPLGVATAADLLTRLVLYLVNIPLTGSLFYTYISKTHTKNSDLKNPAT</sequence>
<organism evidence="8 9">
    <name type="scientific">Candidatus Marsarchaeota G2 archaeon ECH_B_SAG-M15</name>
    <dbReference type="NCBI Taxonomy" id="1978162"/>
    <lineage>
        <taxon>Archaea</taxon>
        <taxon>Candidatus Marsarchaeota</taxon>
        <taxon>Candidatus Marsarchaeota group 2</taxon>
    </lineage>
</organism>
<dbReference type="InterPro" id="IPR022791">
    <property type="entry name" value="L-PG_synthase/AglD"/>
</dbReference>
<dbReference type="AlphaFoldDB" id="A0A2R6AVJ3"/>
<keyword evidence="6 7" id="KW-0472">Membrane</keyword>
<feature type="transmembrane region" description="Helical" evidence="7">
    <location>
        <begin position="75"/>
        <end position="98"/>
    </location>
</feature>
<dbReference type="Proteomes" id="UP000240490">
    <property type="component" value="Unassembled WGS sequence"/>
</dbReference>
<evidence type="ECO:0008006" key="10">
    <source>
        <dbReference type="Google" id="ProtNLM"/>
    </source>
</evidence>
<name>A0A2R6AVJ3_9ARCH</name>
<evidence type="ECO:0000256" key="7">
    <source>
        <dbReference type="SAM" id="Phobius"/>
    </source>
</evidence>
<feature type="transmembrane region" description="Helical" evidence="7">
    <location>
        <begin position="225"/>
        <end position="246"/>
    </location>
</feature>
<feature type="transmembrane region" description="Helical" evidence="7">
    <location>
        <begin position="40"/>
        <end position="63"/>
    </location>
</feature>
<feature type="transmembrane region" description="Helical" evidence="7">
    <location>
        <begin position="152"/>
        <end position="172"/>
    </location>
</feature>
<comment type="similarity">
    <text evidence="2">Belongs to the UPF0104 family.</text>
</comment>
<evidence type="ECO:0000256" key="5">
    <source>
        <dbReference type="ARBA" id="ARBA00022989"/>
    </source>
</evidence>
<keyword evidence="3" id="KW-1003">Cell membrane</keyword>
<dbReference type="GO" id="GO:0005886">
    <property type="term" value="C:plasma membrane"/>
    <property type="evidence" value="ECO:0007669"/>
    <property type="project" value="UniProtKB-SubCell"/>
</dbReference>
<keyword evidence="5 7" id="KW-1133">Transmembrane helix</keyword>
<protein>
    <recommendedName>
        <fullName evidence="10">TIGR00374 family protein</fullName>
    </recommendedName>
</protein>
<dbReference type="PANTHER" id="PTHR39087">
    <property type="entry name" value="UPF0104 MEMBRANE PROTEIN MJ1595"/>
    <property type="match status" value="1"/>
</dbReference>
<feature type="transmembrane region" description="Helical" evidence="7">
    <location>
        <begin position="252"/>
        <end position="271"/>
    </location>
</feature>
<feature type="transmembrane region" description="Helical" evidence="7">
    <location>
        <begin position="283"/>
        <end position="305"/>
    </location>
</feature>
<feature type="transmembrane region" description="Helical" evidence="7">
    <location>
        <begin position="6"/>
        <end position="28"/>
    </location>
</feature>
<accession>A0A2R6AVJ3</accession>
<evidence type="ECO:0000256" key="1">
    <source>
        <dbReference type="ARBA" id="ARBA00004651"/>
    </source>
</evidence>
<dbReference type="PANTHER" id="PTHR39087:SF2">
    <property type="entry name" value="UPF0104 MEMBRANE PROTEIN MJ1595"/>
    <property type="match status" value="1"/>
</dbReference>
<evidence type="ECO:0000313" key="9">
    <source>
        <dbReference type="Proteomes" id="UP000240490"/>
    </source>
</evidence>
<comment type="subcellular location">
    <subcellularLocation>
        <location evidence="1">Cell membrane</location>
        <topology evidence="1">Multi-pass membrane protein</topology>
    </subcellularLocation>
</comment>
<evidence type="ECO:0000256" key="3">
    <source>
        <dbReference type="ARBA" id="ARBA00022475"/>
    </source>
</evidence>
<comment type="caution">
    <text evidence="8">The sequence shown here is derived from an EMBL/GenBank/DDBJ whole genome shotgun (WGS) entry which is preliminary data.</text>
</comment>
<feature type="transmembrane region" description="Helical" evidence="7">
    <location>
        <begin position="118"/>
        <end position="140"/>
    </location>
</feature>
<evidence type="ECO:0000256" key="6">
    <source>
        <dbReference type="ARBA" id="ARBA00023136"/>
    </source>
</evidence>
<reference evidence="8 9" key="1">
    <citation type="submission" date="2017-04" db="EMBL/GenBank/DDBJ databases">
        <title>Novel microbial lineages endemic to geothermal iron-oxide mats fill important gaps in the evolutionary history of Archaea.</title>
        <authorList>
            <person name="Jay Z.J."/>
            <person name="Beam J.P."/>
            <person name="Dlakic M."/>
            <person name="Rusch D.B."/>
            <person name="Kozubal M.A."/>
            <person name="Inskeep W.P."/>
        </authorList>
    </citation>
    <scope>NUCLEOTIDE SEQUENCE [LARGE SCALE GENOMIC DNA]</scope>
    <source>
        <strain evidence="8">ECH_B_SAG-M15</strain>
    </source>
</reference>
<gene>
    <name evidence="8" type="ORF">B9Q08_04795</name>
</gene>
<evidence type="ECO:0000256" key="2">
    <source>
        <dbReference type="ARBA" id="ARBA00011061"/>
    </source>
</evidence>
<keyword evidence="4 7" id="KW-0812">Transmembrane</keyword>
<evidence type="ECO:0000313" key="8">
    <source>
        <dbReference type="EMBL" id="PSN90394.1"/>
    </source>
</evidence>